<feature type="coiled-coil region" evidence="1">
    <location>
        <begin position="76"/>
        <end position="139"/>
    </location>
</feature>
<proteinExistence type="predicted"/>
<evidence type="ECO:0000313" key="3">
    <source>
        <dbReference type="EMBL" id="EJP73157.1"/>
    </source>
</evidence>
<name>J4V3Q3_9GAMM</name>
<keyword evidence="1" id="KW-0175">Coiled coil</keyword>
<keyword evidence="2" id="KW-0472">Membrane</keyword>
<accession>J4V3Q3</accession>
<dbReference type="AlphaFoldDB" id="J4V3Q3"/>
<evidence type="ECO:0000256" key="2">
    <source>
        <dbReference type="SAM" id="Phobius"/>
    </source>
</evidence>
<evidence type="ECO:0000313" key="4">
    <source>
        <dbReference type="Proteomes" id="UP000010116"/>
    </source>
</evidence>
<feature type="transmembrane region" description="Helical" evidence="2">
    <location>
        <begin position="164"/>
        <end position="182"/>
    </location>
</feature>
<dbReference type="Proteomes" id="UP000010116">
    <property type="component" value="Unassembled WGS sequence"/>
</dbReference>
<dbReference type="HOGENOM" id="CLU_1467230_0_0_6"/>
<reference evidence="3 4" key="1">
    <citation type="journal article" date="2012" name="ISME J.">
        <title>Genomic insights to SAR86, an abundant and uncultivated marine bacterial lineage.</title>
        <authorList>
            <person name="Dupont C.L."/>
            <person name="Rusch D.B."/>
            <person name="Yooseph S."/>
            <person name="Lombardo M.J."/>
            <person name="Richter R.A."/>
            <person name="Valas R."/>
            <person name="Novotny M."/>
            <person name="Yee-Greenbaum J."/>
            <person name="Selengut J.D."/>
            <person name="Haft D.H."/>
            <person name="Halpern A.L."/>
            <person name="Lasken R.S."/>
            <person name="Nealson K."/>
            <person name="Friedman R."/>
            <person name="Venter J.C."/>
        </authorList>
    </citation>
    <scope>NUCLEOTIDE SEQUENCE [LARGE SCALE GENOMIC DNA]</scope>
</reference>
<sequence>MCSRSESGQYTICNNTETDEKCTLNEWGRGMPRCRYVGFCPTGYKNIGDGSACSDGPNRCALYGNAGIKRCNTLSTNSIEEEIDSLNKEMTQIAKEMHDKSSILRNKDEALNASFIETRNQLLQNIDVLNEERNKLLEKQNSITTLTRSLDDSKLQLSSNNLKYVTLGLGAVGLLAYTIYYLRK</sequence>
<organism evidence="3 4">
    <name type="scientific">SAR86 cluster bacterium SAR86B</name>
    <dbReference type="NCBI Taxonomy" id="1123867"/>
    <lineage>
        <taxon>Bacteria</taxon>
        <taxon>Pseudomonadati</taxon>
        <taxon>Pseudomonadota</taxon>
        <taxon>Gammaproteobacteria</taxon>
        <taxon>SAR86 cluster</taxon>
    </lineage>
</organism>
<protein>
    <submittedName>
        <fullName evidence="3">Uncharacterized protein</fullName>
    </submittedName>
</protein>
<dbReference type="EMBL" id="JH611180">
    <property type="protein sequence ID" value="EJP73157.1"/>
    <property type="molecule type" value="Genomic_DNA"/>
</dbReference>
<evidence type="ECO:0000256" key="1">
    <source>
        <dbReference type="SAM" id="Coils"/>
    </source>
</evidence>
<gene>
    <name evidence="3" type="ORF">NT02SARS_1599</name>
</gene>
<keyword evidence="2" id="KW-1133">Transmembrane helix</keyword>
<keyword evidence="2" id="KW-0812">Transmembrane</keyword>